<feature type="region of interest" description="Disordered" evidence="5">
    <location>
        <begin position="41"/>
        <end position="60"/>
    </location>
</feature>
<gene>
    <name evidence="4" type="primary">MED20</name>
    <name evidence="6" type="ORF">LEMA_P106430.1</name>
</gene>
<dbReference type="GO" id="GO:0006357">
    <property type="term" value="P:regulation of transcription by RNA polymerase II"/>
    <property type="evidence" value="ECO:0007669"/>
    <property type="project" value="InterPro"/>
</dbReference>
<dbReference type="InParanoid" id="E5A156"/>
<dbReference type="EMBL" id="FP929131">
    <property type="protein sequence ID" value="CBX97512.1"/>
    <property type="molecule type" value="Genomic_DNA"/>
</dbReference>
<keyword evidence="3 4" id="KW-0539">Nucleus</keyword>
<evidence type="ECO:0000256" key="4">
    <source>
        <dbReference type="RuleBase" id="RU364152"/>
    </source>
</evidence>
<dbReference type="eggNOG" id="ENOG502SBIU">
    <property type="taxonomic scope" value="Eukaryota"/>
</dbReference>
<dbReference type="GO" id="GO:0016592">
    <property type="term" value="C:mediator complex"/>
    <property type="evidence" value="ECO:0007669"/>
    <property type="project" value="InterPro"/>
</dbReference>
<keyword evidence="7" id="KW-1185">Reference proteome</keyword>
<dbReference type="VEuPathDB" id="FungiDB:LEMA_P106430.1"/>
<comment type="function">
    <text evidence="4">Component of the Mediator complex, a coactivator involved in the regulated transcription of nearly all RNA polymerase II-dependent genes. Mediator functions as a bridge to convey information from gene-specific regulatory proteins to the basal RNA polymerase II transcription machinery. Mediator is recruited to promoters by direct interactions with regulatory proteins and serves as a scaffold for the assembly of a functional preinitiation complex with RNA polymerase II and the general transcription factors.</text>
</comment>
<dbReference type="Proteomes" id="UP000002668">
    <property type="component" value="Genome"/>
</dbReference>
<keyword evidence="4" id="KW-0010">Activator</keyword>
<evidence type="ECO:0000256" key="5">
    <source>
        <dbReference type="SAM" id="MobiDB-lite"/>
    </source>
</evidence>
<evidence type="ECO:0000313" key="6">
    <source>
        <dbReference type="EMBL" id="CBX97512.1"/>
    </source>
</evidence>
<evidence type="ECO:0000313" key="7">
    <source>
        <dbReference type="Proteomes" id="UP000002668"/>
    </source>
</evidence>
<protein>
    <recommendedName>
        <fullName evidence="4">Mediator of RNA polymerase II transcription subunit 20</fullName>
    </recommendedName>
    <alternativeName>
        <fullName evidence="4">Mediator complex subunit 20</fullName>
    </alternativeName>
</protein>
<keyword evidence="4" id="KW-0804">Transcription</keyword>
<comment type="subcellular location">
    <subcellularLocation>
        <location evidence="1 4">Nucleus</location>
    </subcellularLocation>
</comment>
<dbReference type="STRING" id="985895.E5A156"/>
<dbReference type="GO" id="GO:0003712">
    <property type="term" value="F:transcription coregulator activity"/>
    <property type="evidence" value="ECO:0007669"/>
    <property type="project" value="InterPro"/>
</dbReference>
<accession>E5A156</accession>
<reference evidence="7" key="1">
    <citation type="journal article" date="2011" name="Nat. Commun.">
        <title>Effector diversification within compartments of the Leptosphaeria maculans genome affected by Repeat-Induced Point mutations.</title>
        <authorList>
            <person name="Rouxel T."/>
            <person name="Grandaubert J."/>
            <person name="Hane J.K."/>
            <person name="Hoede C."/>
            <person name="van de Wouw A.P."/>
            <person name="Couloux A."/>
            <person name="Dominguez V."/>
            <person name="Anthouard V."/>
            <person name="Bally P."/>
            <person name="Bourras S."/>
            <person name="Cozijnsen A.J."/>
            <person name="Ciuffetti L.M."/>
            <person name="Degrave A."/>
            <person name="Dilmaghani A."/>
            <person name="Duret L."/>
            <person name="Fudal I."/>
            <person name="Goodwin S.B."/>
            <person name="Gout L."/>
            <person name="Glaser N."/>
            <person name="Linglin J."/>
            <person name="Kema G.H.J."/>
            <person name="Lapalu N."/>
            <person name="Lawrence C.B."/>
            <person name="May K."/>
            <person name="Meyer M."/>
            <person name="Ollivier B."/>
            <person name="Poulain J."/>
            <person name="Schoch C.L."/>
            <person name="Simon A."/>
            <person name="Spatafora J.W."/>
            <person name="Stachowiak A."/>
            <person name="Turgeon B.G."/>
            <person name="Tyler B.M."/>
            <person name="Vincent D."/>
            <person name="Weissenbach J."/>
            <person name="Amselem J."/>
            <person name="Quesneville H."/>
            <person name="Oliver R.P."/>
            <person name="Wincker P."/>
            <person name="Balesdent M.-H."/>
            <person name="Howlett B.J."/>
        </authorList>
    </citation>
    <scope>NUCLEOTIDE SEQUENCE [LARGE SCALE GENOMIC DNA]</scope>
    <source>
        <strain evidence="7">JN3 / isolate v23.1.3 / race Av1-4-5-6-7-8</strain>
    </source>
</reference>
<dbReference type="OrthoDB" id="1854899at2759"/>
<proteinExistence type="inferred from homology"/>
<evidence type="ECO:0000256" key="2">
    <source>
        <dbReference type="ARBA" id="ARBA00010743"/>
    </source>
</evidence>
<evidence type="ECO:0000256" key="3">
    <source>
        <dbReference type="ARBA" id="ARBA00023242"/>
    </source>
</evidence>
<name>E5A156_LEPMJ</name>
<dbReference type="OMA" id="WCDALRI"/>
<evidence type="ECO:0000256" key="1">
    <source>
        <dbReference type="ARBA" id="ARBA00004123"/>
    </source>
</evidence>
<dbReference type="AlphaFoldDB" id="E5A156"/>
<organism evidence="7">
    <name type="scientific">Leptosphaeria maculans (strain JN3 / isolate v23.1.3 / race Av1-4-5-6-7-8)</name>
    <name type="common">Blackleg fungus</name>
    <name type="synonym">Phoma lingam</name>
    <dbReference type="NCBI Taxonomy" id="985895"/>
    <lineage>
        <taxon>Eukaryota</taxon>
        <taxon>Fungi</taxon>
        <taxon>Dikarya</taxon>
        <taxon>Ascomycota</taxon>
        <taxon>Pezizomycotina</taxon>
        <taxon>Dothideomycetes</taxon>
        <taxon>Pleosporomycetidae</taxon>
        <taxon>Pleosporales</taxon>
        <taxon>Pleosporineae</taxon>
        <taxon>Leptosphaeriaceae</taxon>
        <taxon>Plenodomus</taxon>
        <taxon>Plenodomus lingam/Leptosphaeria maculans species complex</taxon>
    </lineage>
</organism>
<comment type="similarity">
    <text evidence="2 4">Belongs to the Mediator complex subunit 20 family.</text>
</comment>
<comment type="subunit">
    <text evidence="4">Component of the Mediator complex.</text>
</comment>
<dbReference type="InterPro" id="IPR013921">
    <property type="entry name" value="Mediator_Med20"/>
</dbReference>
<keyword evidence="4" id="KW-0805">Transcription regulation</keyword>
<dbReference type="Pfam" id="PF08612">
    <property type="entry name" value="Med20"/>
    <property type="match status" value="1"/>
</dbReference>
<sequence length="246" mass="27307">MSLDASLTIVNALVQAIETQFPSIRRDAPWSLNYRAFREANAPKDPPPMVPDAEGNPARQPPVHAYQHLLHHSSLDQNRTFICIQNASSQATVTSIPLQQQDAHVFTMRQYMAALWAPRHTLTVQQGVTYSAGMFTIHLAELRATREGPQSGAIQSPGVVCCISMSVGLSDSDDEGGNMTAAMEEQVDFESTQQMIRACWNMIRSGRDIGRSEVQETMMAPTLTSHKERGRESAVRLWCDVLRLRG</sequence>
<dbReference type="HOGENOM" id="CLU_1161505_0_0_1"/>
<dbReference type="GeneID" id="13280880"/>